<evidence type="ECO:0000256" key="2">
    <source>
        <dbReference type="SAM" id="SignalP"/>
    </source>
</evidence>
<keyword evidence="2" id="KW-0732">Signal</keyword>
<dbReference type="GO" id="GO:0016787">
    <property type="term" value="F:hydrolase activity"/>
    <property type="evidence" value="ECO:0007669"/>
    <property type="project" value="UniProtKB-KW"/>
</dbReference>
<dbReference type="PANTHER" id="PTHR48081">
    <property type="entry name" value="AB HYDROLASE SUPERFAMILY PROTEIN C4A8.06C"/>
    <property type="match status" value="1"/>
</dbReference>
<sequence length="343" mass="36251">MSPRRIAAACAVAAITAVVAAPSAHALTEAQCDSAGTAFRNAVAPYPHSTPSYLGTKKLDIYRSTAATKGPLVLYVHGGGWGGENWQIRCDGGGHTAAWMANLLPQGFTIASVQYTPAVEPPPTLGGTADNILRQVREIKYAIKWLRTRAATYNFDASKVVITGGSAGGHLAALAALTGGEALYEPTLSWARTYTPGLAALPAGNSSIQFGMPVAGIYDIRTYSDPWGLVPRVFGCWRPALASWRPCSETTLQRSSPVAHITPDDPKLYLWHGAGDGVVEPGQARQMADWLCASQKLAYYTLAQPASVYQHNLEPGLSENPYLGAIIKAGLSNTIASNCASLP</sequence>
<evidence type="ECO:0000313" key="4">
    <source>
        <dbReference type="EMBL" id="UUY04924.1"/>
    </source>
</evidence>
<keyword evidence="5" id="KW-1185">Reference proteome</keyword>
<proteinExistence type="predicted"/>
<keyword evidence="1 4" id="KW-0378">Hydrolase</keyword>
<dbReference type="Proteomes" id="UP001058860">
    <property type="component" value="Chromosome"/>
</dbReference>
<evidence type="ECO:0000256" key="1">
    <source>
        <dbReference type="ARBA" id="ARBA00022801"/>
    </source>
</evidence>
<dbReference type="Gene3D" id="3.40.50.1820">
    <property type="entry name" value="alpha/beta hydrolase"/>
    <property type="match status" value="1"/>
</dbReference>
<dbReference type="RefSeq" id="WP_353865402.1">
    <property type="nucleotide sequence ID" value="NZ_CP088295.1"/>
</dbReference>
<dbReference type="SUPFAM" id="SSF53474">
    <property type="entry name" value="alpha/beta-Hydrolases"/>
    <property type="match status" value="1"/>
</dbReference>
<feature type="signal peptide" evidence="2">
    <location>
        <begin position="1"/>
        <end position="26"/>
    </location>
</feature>
<feature type="chain" id="PRO_5046682746" evidence="2">
    <location>
        <begin position="27"/>
        <end position="343"/>
    </location>
</feature>
<gene>
    <name evidence="4" type="ORF">LRS13_05185</name>
</gene>
<reference evidence="5" key="1">
    <citation type="submission" date="2021-11" db="EMBL/GenBank/DDBJ databases">
        <title>Cultivation dependent microbiological survey of springs from the worlds oldest radium mine currently devoted to the extraction of radon-saturated water.</title>
        <authorList>
            <person name="Kapinusova G."/>
            <person name="Smrhova T."/>
            <person name="Strejcek M."/>
            <person name="Suman J."/>
            <person name="Jani K."/>
            <person name="Pajer P."/>
            <person name="Uhlik O."/>
        </authorList>
    </citation>
    <scope>NUCLEOTIDE SEQUENCE [LARGE SCALE GENOMIC DNA]</scope>
    <source>
        <strain evidence="5">J379</strain>
    </source>
</reference>
<dbReference type="InterPro" id="IPR049492">
    <property type="entry name" value="BD-FAE-like_dom"/>
</dbReference>
<dbReference type="Pfam" id="PF20434">
    <property type="entry name" value="BD-FAE"/>
    <property type="match status" value="1"/>
</dbReference>
<dbReference type="InterPro" id="IPR029058">
    <property type="entry name" value="AB_hydrolase_fold"/>
</dbReference>
<dbReference type="EMBL" id="CP088295">
    <property type="protein sequence ID" value="UUY04924.1"/>
    <property type="molecule type" value="Genomic_DNA"/>
</dbReference>
<evidence type="ECO:0000259" key="3">
    <source>
        <dbReference type="Pfam" id="PF20434"/>
    </source>
</evidence>
<dbReference type="PANTHER" id="PTHR48081:SF33">
    <property type="entry name" value="KYNURENINE FORMAMIDASE"/>
    <property type="match status" value="1"/>
</dbReference>
<accession>A0ABY5PJY7</accession>
<dbReference type="InterPro" id="IPR050300">
    <property type="entry name" value="GDXG_lipolytic_enzyme"/>
</dbReference>
<name>A0ABY5PJY7_9ACTN</name>
<organism evidence="4 5">
    <name type="scientific">Svornostia abyssi</name>
    <dbReference type="NCBI Taxonomy" id="2898438"/>
    <lineage>
        <taxon>Bacteria</taxon>
        <taxon>Bacillati</taxon>
        <taxon>Actinomycetota</taxon>
        <taxon>Thermoleophilia</taxon>
        <taxon>Solirubrobacterales</taxon>
        <taxon>Baekduiaceae</taxon>
        <taxon>Svornostia</taxon>
    </lineage>
</organism>
<evidence type="ECO:0000313" key="5">
    <source>
        <dbReference type="Proteomes" id="UP001058860"/>
    </source>
</evidence>
<protein>
    <submittedName>
        <fullName evidence="4">Alpha/beta hydrolase fold domain-containing protein</fullName>
    </submittedName>
</protein>
<feature type="domain" description="BD-FAE-like" evidence="3">
    <location>
        <begin position="59"/>
        <end position="183"/>
    </location>
</feature>